<organism evidence="7 8">
    <name type="scientific">Chryseobacterium populi</name>
    <dbReference type="NCBI Taxonomy" id="1144316"/>
    <lineage>
        <taxon>Bacteria</taxon>
        <taxon>Pseudomonadati</taxon>
        <taxon>Bacteroidota</taxon>
        <taxon>Flavobacteriia</taxon>
        <taxon>Flavobacteriales</taxon>
        <taxon>Weeksellaceae</taxon>
        <taxon>Chryseobacterium group</taxon>
        <taxon>Chryseobacterium</taxon>
    </lineage>
</organism>
<evidence type="ECO:0000256" key="2">
    <source>
        <dbReference type="ARBA" id="ARBA00022692"/>
    </source>
</evidence>
<name>J2K2N6_9FLAO</name>
<sequence>MKKINPQIPVIINFFFVLLFSYAGVSKLLDFENFQVQLAQSPLLSAYAGFISYSVIIVEFILSILLCIPKTRLTGLYASLGLMTSFTIYIYLILNYSEFIPCSCGGILEKLGWTEHLIFNLICIAFAVIGVLLYKKRRNKPLKRPIIYSSIVVIISCIIVIALFNSSEYIIKKENNFTRRFLLHPVLEDKSLDLALNSYYFAGTSGGNIYLGNVTTPLLLTAVDTALNNTHVRRIHLDSSNYPFRNLQMQVKGSFYYLYDGSIPVIYRGILDDTLAHTISYMDAFFTQLAIVDSSSFAIRTQSSQNRQYMLADINLHRNPKLQMHPLILEKQVDGVFDSDGKLVAEHNSLTIIYTYTYRNQFIVMDRNLNVQQKLNTIDTTTTAKIQTHMFSDGTHKMSAPPLKVNGFVTVNRQLLFNHSRLKGKYESTKAWKRASVIDIYRTDRQQYTGSFYVDNRNGESLSQMLATDQYLYVLSGNELVRYRFREPIAKYFKAGEAENLIE</sequence>
<dbReference type="GO" id="GO:0030416">
    <property type="term" value="P:methylamine metabolic process"/>
    <property type="evidence" value="ECO:0007669"/>
    <property type="project" value="InterPro"/>
</dbReference>
<feature type="transmembrane region" description="Helical" evidence="5">
    <location>
        <begin position="146"/>
        <end position="164"/>
    </location>
</feature>
<comment type="caution">
    <text evidence="7">The sequence shown here is derived from an EMBL/GenBank/DDBJ whole genome shotgun (WGS) entry which is preliminary data.</text>
</comment>
<keyword evidence="4 5" id="KW-0472">Membrane</keyword>
<feature type="transmembrane region" description="Helical" evidence="5">
    <location>
        <begin position="75"/>
        <end position="97"/>
    </location>
</feature>
<evidence type="ECO:0000256" key="1">
    <source>
        <dbReference type="ARBA" id="ARBA00004141"/>
    </source>
</evidence>
<evidence type="ECO:0000256" key="4">
    <source>
        <dbReference type="ARBA" id="ARBA00023136"/>
    </source>
</evidence>
<proteinExistence type="predicted"/>
<evidence type="ECO:0000256" key="5">
    <source>
        <dbReference type="SAM" id="Phobius"/>
    </source>
</evidence>
<dbReference type="InterPro" id="IPR009908">
    <property type="entry name" value="Methylamine_util_MauE"/>
</dbReference>
<gene>
    <name evidence="7" type="ORF">PMI13_01159</name>
</gene>
<evidence type="ECO:0000259" key="6">
    <source>
        <dbReference type="Pfam" id="PF07291"/>
    </source>
</evidence>
<feature type="domain" description="Methylamine utilisation protein MauE" evidence="6">
    <location>
        <begin position="8"/>
        <end position="132"/>
    </location>
</feature>
<feature type="transmembrane region" description="Helical" evidence="5">
    <location>
        <begin position="45"/>
        <end position="68"/>
    </location>
</feature>
<dbReference type="PATRIC" id="fig|1144316.3.peg.1163"/>
<dbReference type="Proteomes" id="UP000007509">
    <property type="component" value="Unassembled WGS sequence"/>
</dbReference>
<keyword evidence="8" id="KW-1185">Reference proteome</keyword>
<dbReference type="AlphaFoldDB" id="J2K2N6"/>
<dbReference type="EMBL" id="AKJY01000014">
    <property type="protein sequence ID" value="EJL74420.1"/>
    <property type="molecule type" value="Genomic_DNA"/>
</dbReference>
<evidence type="ECO:0000256" key="3">
    <source>
        <dbReference type="ARBA" id="ARBA00022989"/>
    </source>
</evidence>
<dbReference type="GO" id="GO:0016020">
    <property type="term" value="C:membrane"/>
    <property type="evidence" value="ECO:0007669"/>
    <property type="project" value="UniProtKB-SubCell"/>
</dbReference>
<dbReference type="OrthoDB" id="673785at2"/>
<evidence type="ECO:0000313" key="8">
    <source>
        <dbReference type="Proteomes" id="UP000007509"/>
    </source>
</evidence>
<evidence type="ECO:0000313" key="7">
    <source>
        <dbReference type="EMBL" id="EJL74420.1"/>
    </source>
</evidence>
<protein>
    <recommendedName>
        <fullName evidence="6">Methylamine utilisation protein MauE domain-containing protein</fullName>
    </recommendedName>
</protein>
<accession>J2K2N6</accession>
<feature type="transmembrane region" description="Helical" evidence="5">
    <location>
        <begin position="7"/>
        <end position="25"/>
    </location>
</feature>
<feature type="transmembrane region" description="Helical" evidence="5">
    <location>
        <begin position="117"/>
        <end position="134"/>
    </location>
</feature>
<reference evidence="7 8" key="1">
    <citation type="journal article" date="2012" name="J. Bacteriol.">
        <title>Twenty-one genome sequences from Pseudomonas species and 19 genome sequences from diverse bacteria isolated from the rhizosphere and endosphere of Populus deltoides.</title>
        <authorList>
            <person name="Brown S.D."/>
            <person name="Utturkar S.M."/>
            <person name="Klingeman D.M."/>
            <person name="Johnson C.M."/>
            <person name="Martin S.L."/>
            <person name="Land M.L."/>
            <person name="Lu T.Y."/>
            <person name="Schadt C.W."/>
            <person name="Doktycz M.J."/>
            <person name="Pelletier D.A."/>
        </authorList>
    </citation>
    <scope>NUCLEOTIDE SEQUENCE [LARGE SCALE GENOMIC DNA]</scope>
    <source>
        <strain evidence="7 8">CF314</strain>
    </source>
</reference>
<dbReference type="Pfam" id="PF07291">
    <property type="entry name" value="MauE"/>
    <property type="match status" value="1"/>
</dbReference>
<keyword evidence="3 5" id="KW-1133">Transmembrane helix</keyword>
<keyword evidence="2 5" id="KW-0812">Transmembrane</keyword>
<comment type="subcellular location">
    <subcellularLocation>
        <location evidence="1">Membrane</location>
        <topology evidence="1">Multi-pass membrane protein</topology>
    </subcellularLocation>
</comment>